<sequence length="110" mass="12621">MKKSINRQQQPTAKWAKLSLGRYKCNIDASFSSGLNKVGISTCIKDDQGRFVLAKTEWFSPVCDEEMGEAQGLLHAFKWVRDLQLEDVDFELDAQTVVTKFHSKKMMYLN</sequence>
<organism evidence="2 3">
    <name type="scientific">Trifolium pratense</name>
    <name type="common">Red clover</name>
    <dbReference type="NCBI Taxonomy" id="57577"/>
    <lineage>
        <taxon>Eukaryota</taxon>
        <taxon>Viridiplantae</taxon>
        <taxon>Streptophyta</taxon>
        <taxon>Embryophyta</taxon>
        <taxon>Tracheophyta</taxon>
        <taxon>Spermatophyta</taxon>
        <taxon>Magnoliopsida</taxon>
        <taxon>eudicotyledons</taxon>
        <taxon>Gunneridae</taxon>
        <taxon>Pentapetalae</taxon>
        <taxon>rosids</taxon>
        <taxon>fabids</taxon>
        <taxon>Fabales</taxon>
        <taxon>Fabaceae</taxon>
        <taxon>Papilionoideae</taxon>
        <taxon>50 kb inversion clade</taxon>
        <taxon>NPAAA clade</taxon>
        <taxon>Hologalegina</taxon>
        <taxon>IRL clade</taxon>
        <taxon>Trifolieae</taxon>
        <taxon>Trifolium</taxon>
    </lineage>
</organism>
<dbReference type="EMBL" id="ASHM01011177">
    <property type="protein sequence ID" value="PNX93080.1"/>
    <property type="molecule type" value="Genomic_DNA"/>
</dbReference>
<dbReference type="InterPro" id="IPR044730">
    <property type="entry name" value="RNase_H-like_dom_plant"/>
</dbReference>
<reference evidence="2 3" key="1">
    <citation type="journal article" date="2014" name="Am. J. Bot.">
        <title>Genome assembly and annotation for red clover (Trifolium pratense; Fabaceae).</title>
        <authorList>
            <person name="Istvanek J."/>
            <person name="Jaros M."/>
            <person name="Krenek A."/>
            <person name="Repkova J."/>
        </authorList>
    </citation>
    <scope>NUCLEOTIDE SEQUENCE [LARGE SCALE GENOMIC DNA]</scope>
    <source>
        <strain evidence="3">cv. Tatra</strain>
        <tissue evidence="2">Young leaves</tissue>
    </source>
</reference>
<protein>
    <submittedName>
        <fullName evidence="2">Cytochrome p450</fullName>
    </submittedName>
</protein>
<reference evidence="2 3" key="2">
    <citation type="journal article" date="2017" name="Front. Plant Sci.">
        <title>Gene Classification and Mining of Molecular Markers Useful in Red Clover (Trifolium pratense) Breeding.</title>
        <authorList>
            <person name="Istvanek J."/>
            <person name="Dluhosova J."/>
            <person name="Dluhos P."/>
            <person name="Patkova L."/>
            <person name="Nedelnik J."/>
            <person name="Repkova J."/>
        </authorList>
    </citation>
    <scope>NUCLEOTIDE SEQUENCE [LARGE SCALE GENOMIC DNA]</scope>
    <source>
        <strain evidence="3">cv. Tatra</strain>
        <tissue evidence="2">Young leaves</tissue>
    </source>
</reference>
<evidence type="ECO:0000313" key="2">
    <source>
        <dbReference type="EMBL" id="PNX93080.1"/>
    </source>
</evidence>
<dbReference type="GO" id="GO:0004523">
    <property type="term" value="F:RNA-DNA hybrid ribonuclease activity"/>
    <property type="evidence" value="ECO:0007669"/>
    <property type="project" value="InterPro"/>
</dbReference>
<comment type="caution">
    <text evidence="2">The sequence shown here is derived from an EMBL/GenBank/DDBJ whole genome shotgun (WGS) entry which is preliminary data.</text>
</comment>
<name>A0A2K3MQJ2_TRIPR</name>
<dbReference type="PANTHER" id="PTHR47074:SF48">
    <property type="entry name" value="POLYNUCLEOTIDYL TRANSFERASE, RIBONUCLEASE H-LIKE SUPERFAMILY PROTEIN"/>
    <property type="match status" value="1"/>
</dbReference>
<dbReference type="SUPFAM" id="SSF53098">
    <property type="entry name" value="Ribonuclease H-like"/>
    <property type="match status" value="1"/>
</dbReference>
<accession>A0A2K3MQJ2</accession>
<dbReference type="InterPro" id="IPR012337">
    <property type="entry name" value="RNaseH-like_sf"/>
</dbReference>
<dbReference type="Proteomes" id="UP000236291">
    <property type="component" value="Unassembled WGS sequence"/>
</dbReference>
<dbReference type="CDD" id="cd06222">
    <property type="entry name" value="RNase_H_like"/>
    <property type="match status" value="1"/>
</dbReference>
<dbReference type="GO" id="GO:0003676">
    <property type="term" value="F:nucleic acid binding"/>
    <property type="evidence" value="ECO:0007669"/>
    <property type="project" value="InterPro"/>
</dbReference>
<dbReference type="Gene3D" id="3.30.420.10">
    <property type="entry name" value="Ribonuclease H-like superfamily/Ribonuclease H"/>
    <property type="match status" value="1"/>
</dbReference>
<dbReference type="InterPro" id="IPR002156">
    <property type="entry name" value="RNaseH_domain"/>
</dbReference>
<dbReference type="InterPro" id="IPR036397">
    <property type="entry name" value="RNaseH_sf"/>
</dbReference>
<dbReference type="PANTHER" id="PTHR47074">
    <property type="entry name" value="BNAC02G40300D PROTEIN"/>
    <property type="match status" value="1"/>
</dbReference>
<gene>
    <name evidence="2" type="ORF">L195_g016229</name>
</gene>
<evidence type="ECO:0000313" key="3">
    <source>
        <dbReference type="Proteomes" id="UP000236291"/>
    </source>
</evidence>
<feature type="domain" description="RNase H type-1" evidence="1">
    <location>
        <begin position="26"/>
        <end position="105"/>
    </location>
</feature>
<dbReference type="Pfam" id="PF13456">
    <property type="entry name" value="RVT_3"/>
    <property type="match status" value="1"/>
</dbReference>
<evidence type="ECO:0000259" key="1">
    <source>
        <dbReference type="Pfam" id="PF13456"/>
    </source>
</evidence>
<dbReference type="InterPro" id="IPR052929">
    <property type="entry name" value="RNase_H-like_EbsB-rel"/>
</dbReference>
<dbReference type="AlphaFoldDB" id="A0A2K3MQJ2"/>
<proteinExistence type="predicted"/>